<evidence type="ECO:0000256" key="6">
    <source>
        <dbReference type="SAM" id="SignalP"/>
    </source>
</evidence>
<dbReference type="GO" id="GO:0016787">
    <property type="term" value="F:hydrolase activity"/>
    <property type="evidence" value="ECO:0007669"/>
    <property type="project" value="TreeGrafter"/>
</dbReference>
<dbReference type="Proteomes" id="UP000825729">
    <property type="component" value="Unassembled WGS sequence"/>
</dbReference>
<dbReference type="AlphaFoldDB" id="A0AAV7FEM5"/>
<dbReference type="GO" id="GO:0005773">
    <property type="term" value="C:vacuole"/>
    <property type="evidence" value="ECO:0007669"/>
    <property type="project" value="UniProtKB-SubCell"/>
</dbReference>
<evidence type="ECO:0000256" key="2">
    <source>
        <dbReference type="ARBA" id="ARBA00009191"/>
    </source>
</evidence>
<feature type="domain" description="Strictosidine synthase conserved region" evidence="7">
    <location>
        <begin position="154"/>
        <end position="241"/>
    </location>
</feature>
<comment type="similarity">
    <text evidence="2">Belongs to the strictosidine synthase family.</text>
</comment>
<evidence type="ECO:0000259" key="7">
    <source>
        <dbReference type="Pfam" id="PF03088"/>
    </source>
</evidence>
<keyword evidence="4 6" id="KW-0732">Signal</keyword>
<comment type="caution">
    <text evidence="8">The sequence shown here is derived from an EMBL/GenBank/DDBJ whole genome shotgun (WGS) entry which is preliminary data.</text>
</comment>
<dbReference type="InterPro" id="IPR018119">
    <property type="entry name" value="Strictosidine_synth_cons-reg"/>
</dbReference>
<dbReference type="Gene3D" id="2.120.10.30">
    <property type="entry name" value="TolB, C-terminal domain"/>
    <property type="match status" value="1"/>
</dbReference>
<accession>A0AAV7FEM5</accession>
<keyword evidence="3" id="KW-0926">Vacuole</keyword>
<evidence type="ECO:0000256" key="5">
    <source>
        <dbReference type="ARBA" id="ARBA00023180"/>
    </source>
</evidence>
<dbReference type="InterPro" id="IPR011042">
    <property type="entry name" value="6-blade_b-propeller_TolB-like"/>
</dbReference>
<dbReference type="PANTHER" id="PTHR10426:SF106">
    <property type="entry name" value="PROTEIN STRICTOSIDINE SYNTHASE-LIKE 3"/>
    <property type="match status" value="1"/>
</dbReference>
<name>A0AAV7FEM5_ARIFI</name>
<dbReference type="PANTHER" id="PTHR10426">
    <property type="entry name" value="STRICTOSIDINE SYNTHASE-RELATED"/>
    <property type="match status" value="1"/>
</dbReference>
<feature type="signal peptide" evidence="6">
    <location>
        <begin position="1"/>
        <end position="29"/>
    </location>
</feature>
<dbReference type="SUPFAM" id="SSF63829">
    <property type="entry name" value="Calcium-dependent phosphotriesterase"/>
    <property type="match status" value="1"/>
</dbReference>
<feature type="chain" id="PRO_5043709148" description="Strictosidine synthase conserved region domain-containing protein" evidence="6">
    <location>
        <begin position="30"/>
        <end position="370"/>
    </location>
</feature>
<evidence type="ECO:0000256" key="4">
    <source>
        <dbReference type="ARBA" id="ARBA00022729"/>
    </source>
</evidence>
<dbReference type="FunFam" id="2.120.10.30:FF:000032">
    <property type="entry name" value="Protein STRICTOSIDINE SYNTHASE-LIKE 13"/>
    <property type="match status" value="1"/>
</dbReference>
<proteinExistence type="inferred from homology"/>
<protein>
    <recommendedName>
        <fullName evidence="7">Strictosidine synthase conserved region domain-containing protein</fullName>
    </recommendedName>
</protein>
<evidence type="ECO:0000256" key="1">
    <source>
        <dbReference type="ARBA" id="ARBA00004116"/>
    </source>
</evidence>
<dbReference type="Pfam" id="PF03088">
    <property type="entry name" value="Str_synth"/>
    <property type="match status" value="1"/>
</dbReference>
<gene>
    <name evidence="8" type="ORF">H6P81_003784</name>
</gene>
<keyword evidence="9" id="KW-1185">Reference proteome</keyword>
<dbReference type="GO" id="GO:0012505">
    <property type="term" value="C:endomembrane system"/>
    <property type="evidence" value="ECO:0007669"/>
    <property type="project" value="TreeGrafter"/>
</dbReference>
<organism evidence="8 9">
    <name type="scientific">Aristolochia fimbriata</name>
    <name type="common">White veined hardy Dutchman's pipe vine</name>
    <dbReference type="NCBI Taxonomy" id="158543"/>
    <lineage>
        <taxon>Eukaryota</taxon>
        <taxon>Viridiplantae</taxon>
        <taxon>Streptophyta</taxon>
        <taxon>Embryophyta</taxon>
        <taxon>Tracheophyta</taxon>
        <taxon>Spermatophyta</taxon>
        <taxon>Magnoliopsida</taxon>
        <taxon>Magnoliidae</taxon>
        <taxon>Piperales</taxon>
        <taxon>Aristolochiaceae</taxon>
        <taxon>Aristolochia</taxon>
    </lineage>
</organism>
<comment type="subcellular location">
    <subcellularLocation>
        <location evidence="1">Vacuole</location>
    </subcellularLocation>
</comment>
<sequence length="370" mass="41554">MAKPNKVLVAANLVLLSLFFSLFNHHRKAYNSLESPELIQLPRGSKGPESLTFDRDGHGPYVSAYNGRILKWQGKEQGWTEFAITRPSRKECEESHGPELEHICGRPLGLRFNEKTGELYIADAYFGLLVVGPAGGIATPVVTQAEDIPFTFTNCMDIDQETGVVYFTDSSSNFPRRKFLSLVVSGDKTGRVMKYEPRSRQTAVIARNMSMPNGVALSKDGSFLLVTETATCRVVKLWLKTQKAENRFEVLVDLPGFPDNIRRSPGGDFWVSVFSRRSEITKWFLSYSVLGKLLLRVVPFDVEKWYSYVVEGLGSSAVAMKISGEGKVLESLEDKQGKTLKFTSEVDEMHGRLWFASLVKPYVAVYKLRK</sequence>
<evidence type="ECO:0000313" key="8">
    <source>
        <dbReference type="EMBL" id="KAG9459276.1"/>
    </source>
</evidence>
<evidence type="ECO:0000256" key="3">
    <source>
        <dbReference type="ARBA" id="ARBA00022554"/>
    </source>
</evidence>
<reference evidence="8 9" key="1">
    <citation type="submission" date="2021-07" db="EMBL/GenBank/DDBJ databases">
        <title>The Aristolochia fimbriata genome: insights into angiosperm evolution, floral development and chemical biosynthesis.</title>
        <authorList>
            <person name="Jiao Y."/>
        </authorList>
    </citation>
    <scope>NUCLEOTIDE SEQUENCE [LARGE SCALE GENOMIC DNA]</scope>
    <source>
        <strain evidence="8">IBCAS-2021</strain>
        <tissue evidence="8">Leaf</tissue>
    </source>
</reference>
<dbReference type="EMBL" id="JAINDJ010000002">
    <property type="protein sequence ID" value="KAG9459276.1"/>
    <property type="molecule type" value="Genomic_DNA"/>
</dbReference>
<evidence type="ECO:0000313" key="9">
    <source>
        <dbReference type="Proteomes" id="UP000825729"/>
    </source>
</evidence>
<keyword evidence="5" id="KW-0325">Glycoprotein</keyword>
<dbReference type="Pfam" id="PF20067">
    <property type="entry name" value="SSL_N"/>
    <property type="match status" value="1"/>
</dbReference>